<evidence type="ECO:0000313" key="2">
    <source>
        <dbReference type="EMBL" id="GGX82966.1"/>
    </source>
</evidence>
<protein>
    <submittedName>
        <fullName evidence="2">Uncharacterized protein</fullName>
    </submittedName>
</protein>
<evidence type="ECO:0000256" key="1">
    <source>
        <dbReference type="SAM" id="MobiDB-lite"/>
    </source>
</evidence>
<dbReference type="EMBL" id="BMWD01000024">
    <property type="protein sequence ID" value="GGX82966.1"/>
    <property type="molecule type" value="Genomic_DNA"/>
</dbReference>
<name>A0A918NND8_9ACTN</name>
<reference evidence="2" key="1">
    <citation type="journal article" date="2014" name="Int. J. Syst. Evol. Microbiol.">
        <title>Complete genome sequence of Corynebacterium casei LMG S-19264T (=DSM 44701T), isolated from a smear-ripened cheese.</title>
        <authorList>
            <consortium name="US DOE Joint Genome Institute (JGI-PGF)"/>
            <person name="Walter F."/>
            <person name="Albersmeier A."/>
            <person name="Kalinowski J."/>
            <person name="Ruckert C."/>
        </authorList>
    </citation>
    <scope>NUCLEOTIDE SEQUENCE</scope>
    <source>
        <strain evidence="2">JCM 4956</strain>
    </source>
</reference>
<reference evidence="2" key="2">
    <citation type="submission" date="2020-09" db="EMBL/GenBank/DDBJ databases">
        <authorList>
            <person name="Sun Q."/>
            <person name="Ohkuma M."/>
        </authorList>
    </citation>
    <scope>NUCLEOTIDE SEQUENCE</scope>
    <source>
        <strain evidence="2">JCM 4956</strain>
    </source>
</reference>
<accession>A0A918NND8</accession>
<sequence length="237" mass="26216">MSDVTIEWDRIGQSGFDRHVEAPLRMFDGSGLTIVVNERGGDDGIDVRVTTEVGRRILRLKYHPDGFPGSLKGRRACVKKSFHRAMTHKPDERPLFPGRDRIAQSACLVLIHSRQHSHLISAPGLLTQTNRPLSRLHVPTHPRRRIKTDKPIQPNRSTRAGVLNRGADREARSVPMRCCHLRLSHEDLPPGSGVCDLVRGGDLKQRAQPSTPLASAPTRAYVWSRGQAASSGSADCP</sequence>
<comment type="caution">
    <text evidence="2">The sequence shown here is derived from an EMBL/GenBank/DDBJ whole genome shotgun (WGS) entry which is preliminary data.</text>
</comment>
<evidence type="ECO:0000313" key="3">
    <source>
        <dbReference type="Proteomes" id="UP000645555"/>
    </source>
</evidence>
<gene>
    <name evidence="2" type="ORF">GCM10010515_58300</name>
</gene>
<keyword evidence="3" id="KW-1185">Reference proteome</keyword>
<feature type="region of interest" description="Disordered" evidence="1">
    <location>
        <begin position="146"/>
        <end position="169"/>
    </location>
</feature>
<proteinExistence type="predicted"/>
<organism evidence="2 3">
    <name type="scientific">Streptomyces fructofermentans</name>
    <dbReference type="NCBI Taxonomy" id="152141"/>
    <lineage>
        <taxon>Bacteria</taxon>
        <taxon>Bacillati</taxon>
        <taxon>Actinomycetota</taxon>
        <taxon>Actinomycetes</taxon>
        <taxon>Kitasatosporales</taxon>
        <taxon>Streptomycetaceae</taxon>
        <taxon>Streptomyces</taxon>
    </lineage>
</organism>
<dbReference type="Proteomes" id="UP000645555">
    <property type="component" value="Unassembled WGS sequence"/>
</dbReference>
<dbReference type="AlphaFoldDB" id="A0A918NND8"/>